<dbReference type="RefSeq" id="WP_413255928.1">
    <property type="nucleotide sequence ID" value="NZ_JBHFNS010000018.1"/>
</dbReference>
<keyword evidence="2" id="KW-1185">Reference proteome</keyword>
<comment type="caution">
    <text evidence="1">The sequence shown here is derived from an EMBL/GenBank/DDBJ whole genome shotgun (WGS) entry which is preliminary data.</text>
</comment>
<sequence length="104" mass="11971">MSIKMLLKKRSHSNLDYKIILLTKTRKALIYEVVRRFAEVTGALECFWRISDRSFSGYVAEVWFNELQIAGEFARVCSDRTGVNCKLRVTSEGPAKFYVTVPCL</sequence>
<evidence type="ECO:0000313" key="1">
    <source>
        <dbReference type="EMBL" id="MFB2934404.1"/>
    </source>
</evidence>
<accession>A0ABV4Y6G8</accession>
<organism evidence="1 2">
    <name type="scientific">Floridaenema fluviatile BLCC-F154</name>
    <dbReference type="NCBI Taxonomy" id="3153640"/>
    <lineage>
        <taxon>Bacteria</taxon>
        <taxon>Bacillati</taxon>
        <taxon>Cyanobacteriota</taxon>
        <taxon>Cyanophyceae</taxon>
        <taxon>Oscillatoriophycideae</taxon>
        <taxon>Aerosakkonematales</taxon>
        <taxon>Aerosakkonemataceae</taxon>
        <taxon>Floridanema</taxon>
        <taxon>Floridanema fluviatile</taxon>
    </lineage>
</organism>
<evidence type="ECO:0008006" key="3">
    <source>
        <dbReference type="Google" id="ProtNLM"/>
    </source>
</evidence>
<name>A0ABV4Y6G8_9CYAN</name>
<gene>
    <name evidence="1" type="ORF">ACE1B6_03925</name>
</gene>
<dbReference type="EMBL" id="JBHFNS010000018">
    <property type="protein sequence ID" value="MFB2934404.1"/>
    <property type="molecule type" value="Genomic_DNA"/>
</dbReference>
<dbReference type="Proteomes" id="UP001576776">
    <property type="component" value="Unassembled WGS sequence"/>
</dbReference>
<proteinExistence type="predicted"/>
<protein>
    <recommendedName>
        <fullName evidence="3">LAGLIDADG homing endonuclease</fullName>
    </recommendedName>
</protein>
<reference evidence="1 2" key="1">
    <citation type="submission" date="2024-09" db="EMBL/GenBank/DDBJ databases">
        <title>Floridaenema gen nov. (Aerosakkonemataceae, Aerosakkonematales ord. nov., Cyanobacteria) from benthic tropical and subtropical fresh waters, with the description of four new species.</title>
        <authorList>
            <person name="Moretto J.A."/>
            <person name="Berthold D.E."/>
            <person name="Lefler F.W."/>
            <person name="Huang I.-S."/>
            <person name="Laughinghouse H. IV."/>
        </authorList>
    </citation>
    <scope>NUCLEOTIDE SEQUENCE [LARGE SCALE GENOMIC DNA]</scope>
    <source>
        <strain evidence="1 2">BLCC-F154</strain>
    </source>
</reference>
<evidence type="ECO:0000313" key="2">
    <source>
        <dbReference type="Proteomes" id="UP001576776"/>
    </source>
</evidence>